<dbReference type="GeneID" id="77419276"/>
<keyword evidence="1" id="KW-1133">Transmembrane helix</keyword>
<evidence type="ECO:0000313" key="2">
    <source>
        <dbReference type="EMBL" id="UGN61332.1"/>
    </source>
</evidence>
<keyword evidence="1" id="KW-0472">Membrane</keyword>
<organism evidence="2">
    <name type="scientific">Aguriahana triangularis</name>
    <dbReference type="NCBI Taxonomy" id="2893144"/>
    <lineage>
        <taxon>Eukaryota</taxon>
        <taxon>Metazoa</taxon>
        <taxon>Ecdysozoa</taxon>
        <taxon>Arthropoda</taxon>
        <taxon>Hexapoda</taxon>
        <taxon>Insecta</taxon>
        <taxon>Pterygota</taxon>
        <taxon>Neoptera</taxon>
        <taxon>Paraneoptera</taxon>
        <taxon>Hemiptera</taxon>
        <taxon>Auchenorrhyncha</taxon>
        <taxon>Membracoidea</taxon>
        <taxon>Cicadellidae</taxon>
        <taxon>Typhlocybinae</taxon>
        <taxon>Typhlocybini</taxon>
        <taxon>Aguriahana</taxon>
    </lineage>
</organism>
<proteinExistence type="predicted"/>
<evidence type="ECO:0000256" key="1">
    <source>
        <dbReference type="SAM" id="Phobius"/>
    </source>
</evidence>
<keyword evidence="1" id="KW-0812">Transmembrane</keyword>
<keyword evidence="2" id="KW-0496">Mitochondrion</keyword>
<sequence length="50" mass="6366">MPQMSPMWWTMLMIMFISSFIMCLYLMYFNTTKFFKFNKKFTKKNLAWMW</sequence>
<name>A0A9E6XQ35_9HEMI</name>
<dbReference type="RefSeq" id="YP_010582912.1">
    <property type="nucleotide sequence ID" value="NC_069163.1"/>
</dbReference>
<dbReference type="EMBL" id="MW284824">
    <property type="protein sequence ID" value="UGN61332.1"/>
    <property type="molecule type" value="Genomic_DNA"/>
</dbReference>
<gene>
    <name evidence="2" type="primary">ATP8</name>
</gene>
<reference evidence="2" key="1">
    <citation type="submission" date="2020-11" db="EMBL/GenBank/DDBJ databases">
        <title>Mitogenomic phylogeny of Typhlocybinae (Hemiptera: Cicadellidae): tribal classification and character evolution.</title>
        <authorList>
            <person name="Yan B."/>
            <person name="Yang M."/>
        </authorList>
    </citation>
    <scope>NUCLEOTIDE SEQUENCE</scope>
</reference>
<dbReference type="AlphaFoldDB" id="A0A9E6XQ35"/>
<protein>
    <submittedName>
        <fullName evidence="2">ATP synthase F0 subunit 8</fullName>
    </submittedName>
</protein>
<accession>A0A9E6XQ35</accession>
<feature type="transmembrane region" description="Helical" evidence="1">
    <location>
        <begin position="6"/>
        <end position="29"/>
    </location>
</feature>
<dbReference type="CTD" id="4509"/>
<geneLocation type="mitochondrion" evidence="2"/>